<dbReference type="InterPro" id="IPR043504">
    <property type="entry name" value="Peptidase_S1_PA_chymotrypsin"/>
</dbReference>
<name>A0A182STV2_9DIPT</name>
<evidence type="ECO:0000256" key="2">
    <source>
        <dbReference type="SAM" id="SignalP"/>
    </source>
</evidence>
<dbReference type="Gene3D" id="2.40.10.10">
    <property type="entry name" value="Trypsin-like serine proteases"/>
    <property type="match status" value="1"/>
</dbReference>
<comment type="similarity">
    <text evidence="1">Belongs to the peptidase S1 family. CLIP subfamily.</text>
</comment>
<dbReference type="InterPro" id="IPR051333">
    <property type="entry name" value="CLIP_Serine_Protease"/>
</dbReference>
<keyword evidence="2" id="KW-0732">Signal</keyword>
<keyword evidence="5" id="KW-1185">Reference proteome</keyword>
<sequence>MYRSVLFVVLSFLCVGNEAIHSLFPIDIGLMDENPFLPLERDTFDDCHMRYMRYGRDDWTLRDVFRPYDESRDYSHIAAIGWIGEGGKFEWKCMGALIWNSVVLTSAHCTLGEGNSAPNVVRLGGPKYVQQKNIKEIIRHPEFSASNGQNDIALLHLDGRIT</sequence>
<dbReference type="EnsemblMetazoa" id="AMAM013279-RA">
    <property type="protein sequence ID" value="AMAM013279-PA"/>
    <property type="gene ID" value="AMAM013279"/>
</dbReference>
<dbReference type="Pfam" id="PF00089">
    <property type="entry name" value="Trypsin"/>
    <property type="match status" value="1"/>
</dbReference>
<evidence type="ECO:0000256" key="1">
    <source>
        <dbReference type="ARBA" id="ARBA00024195"/>
    </source>
</evidence>
<dbReference type="Proteomes" id="UP000075901">
    <property type="component" value="Unassembled WGS sequence"/>
</dbReference>
<reference evidence="5" key="1">
    <citation type="submission" date="2013-09" db="EMBL/GenBank/DDBJ databases">
        <title>The Genome Sequence of Anopheles maculatus species B.</title>
        <authorList>
            <consortium name="The Broad Institute Genomics Platform"/>
            <person name="Neafsey D.E."/>
            <person name="Besansky N."/>
            <person name="Howell P."/>
            <person name="Walton C."/>
            <person name="Young S.K."/>
            <person name="Zeng Q."/>
            <person name="Gargeya S."/>
            <person name="Fitzgerald M."/>
            <person name="Haas B."/>
            <person name="Abouelleil A."/>
            <person name="Allen A.W."/>
            <person name="Alvarado L."/>
            <person name="Arachchi H.M."/>
            <person name="Berlin A.M."/>
            <person name="Chapman S.B."/>
            <person name="Gainer-Dewar J."/>
            <person name="Goldberg J."/>
            <person name="Griggs A."/>
            <person name="Gujja S."/>
            <person name="Hansen M."/>
            <person name="Howarth C."/>
            <person name="Imamovic A."/>
            <person name="Ireland A."/>
            <person name="Larimer J."/>
            <person name="McCowan C."/>
            <person name="Murphy C."/>
            <person name="Pearson M."/>
            <person name="Poon T.W."/>
            <person name="Priest M."/>
            <person name="Roberts A."/>
            <person name="Saif S."/>
            <person name="Shea T."/>
            <person name="Sisk P."/>
            <person name="Sykes S."/>
            <person name="Wortman J."/>
            <person name="Nusbaum C."/>
            <person name="Birren B."/>
        </authorList>
    </citation>
    <scope>NUCLEOTIDE SEQUENCE [LARGE SCALE GENOMIC DNA]</scope>
    <source>
        <strain evidence="5">maculatus3</strain>
    </source>
</reference>
<dbReference type="PANTHER" id="PTHR24260:SF147">
    <property type="entry name" value="EG:BACR7A4.3 PROTEIN-RELATED"/>
    <property type="match status" value="1"/>
</dbReference>
<protein>
    <recommendedName>
        <fullName evidence="3">Peptidase S1 domain-containing protein</fullName>
    </recommendedName>
</protein>
<feature type="chain" id="PRO_5008136112" description="Peptidase S1 domain-containing protein" evidence="2">
    <location>
        <begin position="20"/>
        <end position="162"/>
    </location>
</feature>
<evidence type="ECO:0000313" key="4">
    <source>
        <dbReference type="EnsemblMetazoa" id="AMAM013279-PA"/>
    </source>
</evidence>
<dbReference type="GO" id="GO:0006508">
    <property type="term" value="P:proteolysis"/>
    <property type="evidence" value="ECO:0007669"/>
    <property type="project" value="InterPro"/>
</dbReference>
<reference evidence="4" key="2">
    <citation type="submission" date="2020-05" db="UniProtKB">
        <authorList>
            <consortium name="EnsemblMetazoa"/>
        </authorList>
    </citation>
    <scope>IDENTIFICATION</scope>
    <source>
        <strain evidence="4">maculatus3</strain>
    </source>
</reference>
<dbReference type="SUPFAM" id="SSF50494">
    <property type="entry name" value="Trypsin-like serine proteases"/>
    <property type="match status" value="1"/>
</dbReference>
<proteinExistence type="inferred from homology"/>
<dbReference type="InterPro" id="IPR009003">
    <property type="entry name" value="Peptidase_S1_PA"/>
</dbReference>
<evidence type="ECO:0000259" key="3">
    <source>
        <dbReference type="Pfam" id="PF00089"/>
    </source>
</evidence>
<organism evidence="4 5">
    <name type="scientific">Anopheles maculatus</name>
    <dbReference type="NCBI Taxonomy" id="74869"/>
    <lineage>
        <taxon>Eukaryota</taxon>
        <taxon>Metazoa</taxon>
        <taxon>Ecdysozoa</taxon>
        <taxon>Arthropoda</taxon>
        <taxon>Hexapoda</taxon>
        <taxon>Insecta</taxon>
        <taxon>Pterygota</taxon>
        <taxon>Neoptera</taxon>
        <taxon>Endopterygota</taxon>
        <taxon>Diptera</taxon>
        <taxon>Nematocera</taxon>
        <taxon>Culicoidea</taxon>
        <taxon>Culicidae</taxon>
        <taxon>Anophelinae</taxon>
        <taxon>Anopheles</taxon>
        <taxon>Anopheles maculatus group</taxon>
    </lineage>
</organism>
<accession>A0A182STV2</accession>
<dbReference type="PANTHER" id="PTHR24260">
    <property type="match status" value="1"/>
</dbReference>
<feature type="domain" description="Peptidase S1" evidence="3">
    <location>
        <begin position="87"/>
        <end position="160"/>
    </location>
</feature>
<feature type="signal peptide" evidence="2">
    <location>
        <begin position="1"/>
        <end position="19"/>
    </location>
</feature>
<dbReference type="VEuPathDB" id="VectorBase:AMAM013279"/>
<dbReference type="InterPro" id="IPR001254">
    <property type="entry name" value="Trypsin_dom"/>
</dbReference>
<dbReference type="AlphaFoldDB" id="A0A182STV2"/>
<evidence type="ECO:0000313" key="5">
    <source>
        <dbReference type="Proteomes" id="UP000075901"/>
    </source>
</evidence>
<dbReference type="GO" id="GO:0004252">
    <property type="term" value="F:serine-type endopeptidase activity"/>
    <property type="evidence" value="ECO:0007669"/>
    <property type="project" value="InterPro"/>
</dbReference>